<dbReference type="InterPro" id="IPR026881">
    <property type="entry name" value="WYL_dom"/>
</dbReference>
<dbReference type="EMBL" id="JAZGJQ010000005">
    <property type="protein sequence ID" value="MEE6147554.1"/>
    <property type="molecule type" value="Genomic_DNA"/>
</dbReference>
<accession>A0ABU7RAW1</accession>
<evidence type="ECO:0000313" key="3">
    <source>
        <dbReference type="EMBL" id="MEE6147554.1"/>
    </source>
</evidence>
<dbReference type="InterPro" id="IPR051534">
    <property type="entry name" value="CBASS_pafABC_assoc_protein"/>
</dbReference>
<evidence type="ECO:0000313" key="4">
    <source>
        <dbReference type="Proteomes" id="UP001332931"/>
    </source>
</evidence>
<name>A0ABU7RAW1_9ACTN</name>
<dbReference type="RefSeq" id="WP_330958322.1">
    <property type="nucleotide sequence ID" value="NZ_JAZGJQ010000005.1"/>
</dbReference>
<dbReference type="PANTHER" id="PTHR34580:SF1">
    <property type="entry name" value="PROTEIN PAFC"/>
    <property type="match status" value="1"/>
</dbReference>
<dbReference type="Proteomes" id="UP001332931">
    <property type="component" value="Unassembled WGS sequence"/>
</dbReference>
<organism evidence="3 4">
    <name type="scientific">Olsenella absiana</name>
    <dbReference type="NCBI Taxonomy" id="3115222"/>
    <lineage>
        <taxon>Bacteria</taxon>
        <taxon>Bacillati</taxon>
        <taxon>Actinomycetota</taxon>
        <taxon>Coriobacteriia</taxon>
        <taxon>Coriobacteriales</taxon>
        <taxon>Atopobiaceae</taxon>
        <taxon>Olsenella</taxon>
    </lineage>
</organism>
<evidence type="ECO:0000259" key="2">
    <source>
        <dbReference type="Pfam" id="PF13280"/>
    </source>
</evidence>
<feature type="region of interest" description="Disordered" evidence="1">
    <location>
        <begin position="267"/>
        <end position="320"/>
    </location>
</feature>
<feature type="compositionally biased region" description="Polar residues" evidence="1">
    <location>
        <begin position="278"/>
        <end position="320"/>
    </location>
</feature>
<feature type="domain" description="WYL" evidence="2">
    <location>
        <begin position="551"/>
        <end position="617"/>
    </location>
</feature>
<dbReference type="PANTHER" id="PTHR34580">
    <property type="match status" value="1"/>
</dbReference>
<dbReference type="Pfam" id="PF13280">
    <property type="entry name" value="WYL"/>
    <property type="match status" value="2"/>
</dbReference>
<comment type="caution">
    <text evidence="3">The sequence shown here is derived from an EMBL/GenBank/DDBJ whole genome shotgun (WGS) entry which is preliminary data.</text>
</comment>
<proteinExistence type="predicted"/>
<feature type="domain" description="WYL" evidence="2">
    <location>
        <begin position="147"/>
        <end position="213"/>
    </location>
</feature>
<sequence length="755" mass="83217">MMVKVNETDLEAQRILAIAIALINAKRPLPTSYFYDNFYPGRDDEVRRKSFQRDRYRLARCGLVVKRDVSAGAAAWAIDRTSLAQPNALTPTEALTIDVALLPFASEPSFPYAEDLRMALSKIDRSFSEVTVARLHQRACRRSRAQELVERCLSARHALRITYVKADDTQVERTVGVCGLFSLRGVSYMVAVRLETGQEATPAHTYNIDRIVKASELSRLTYDIPSDFEVRDYIKLPFQIGHENYLARFRIPKQLLHEFRSETRGRGDFEEIVRPNTGVASSSKDGITNASENSPQASGPLTSNTDAVSGHSRPSSTLMQSEHITNTDVIWSITVCDTSAAASWAIAEGIRPIEPANLVMEWRDALERGLATEVVPPLHASPKGSAPSVAETKWTLPYDKRSNAVSSRGRRSGLQEARRLVALLGALSEDGDSISAAAISSRLGIEMPEAKKLLELVSSAGGEDGNYLSLYAEEGQARLTLMEFAGTLRGLPLRLTEDETVALHAAFEALGTKADDPLRIKVESSYASPSISPEEVRRSLSLASSDQDESVVRLCSQALAEGYGLTFSYQGTCDAEARHREVKPLCLRRSGDSWYLDALDLALKQERTFRTDRMTDVISREKDAEFVSQDASTDPNPACVKTRLAAPETNHADSPVRSAADACPQREVGLRFSDPRYLSLFTWPGLTPVVSKRRGITDGCDGTEEGATFDARILYYGNGRPWLARHVAACRGTVATDDRELAQEVRQYISSLLGE</sequence>
<evidence type="ECO:0000256" key="1">
    <source>
        <dbReference type="SAM" id="MobiDB-lite"/>
    </source>
</evidence>
<reference evidence="3 4" key="1">
    <citation type="submission" date="2024-01" db="EMBL/GenBank/DDBJ databases">
        <title>Description of Olsenella sp. nov., isolated from pig feces.</title>
        <authorList>
            <person name="Chang Y.-H."/>
        </authorList>
    </citation>
    <scope>NUCLEOTIDE SEQUENCE [LARGE SCALE GENOMIC DNA]</scope>
    <source>
        <strain evidence="3 4">YH-ols2223</strain>
    </source>
</reference>
<gene>
    <name evidence="3" type="ORF">VXJ25_06100</name>
</gene>
<dbReference type="PROSITE" id="PS52050">
    <property type="entry name" value="WYL"/>
    <property type="match status" value="1"/>
</dbReference>
<protein>
    <submittedName>
        <fullName evidence="3">WYL domain-containing protein</fullName>
    </submittedName>
</protein>
<keyword evidence="4" id="KW-1185">Reference proteome</keyword>